<dbReference type="AlphaFoldDB" id="A0AAV3SKT6"/>
<evidence type="ECO:0000313" key="4">
    <source>
        <dbReference type="Proteomes" id="UP000830542"/>
    </source>
</evidence>
<reference evidence="2" key="1">
    <citation type="journal article" date="2014" name="Int. J. Syst. Evol. Microbiol.">
        <title>Complete genome sequence of Corynebacterium casei LMG S-19264T (=DSM 44701T), isolated from a smear-ripened cheese.</title>
        <authorList>
            <consortium name="US DOE Joint Genome Institute (JGI-PGF)"/>
            <person name="Walter F."/>
            <person name="Albersmeier A."/>
            <person name="Kalinowski J."/>
            <person name="Ruckert C."/>
        </authorList>
    </citation>
    <scope>NUCLEOTIDE SEQUENCE</scope>
    <source>
        <strain evidence="2">JCM 12289</strain>
    </source>
</reference>
<evidence type="ECO:0000313" key="3">
    <source>
        <dbReference type="EMBL" id="UOO95374.1"/>
    </source>
</evidence>
<organism evidence="2 5">
    <name type="scientific">Halococcus dombrowskii</name>
    <dbReference type="NCBI Taxonomy" id="179637"/>
    <lineage>
        <taxon>Archaea</taxon>
        <taxon>Methanobacteriati</taxon>
        <taxon>Methanobacteriota</taxon>
        <taxon>Stenosarchaea group</taxon>
        <taxon>Halobacteria</taxon>
        <taxon>Halobacteriales</taxon>
        <taxon>Halococcaceae</taxon>
        <taxon>Halococcus</taxon>
    </lineage>
</organism>
<dbReference type="SUPFAM" id="SSF88723">
    <property type="entry name" value="PIN domain-like"/>
    <property type="match status" value="1"/>
</dbReference>
<dbReference type="EMBL" id="CP095005">
    <property type="protein sequence ID" value="UOO95374.1"/>
    <property type="molecule type" value="Genomic_DNA"/>
</dbReference>
<dbReference type="EMBL" id="BAAADN010000089">
    <property type="protein sequence ID" value="GAA0476644.1"/>
    <property type="molecule type" value="Genomic_DNA"/>
</dbReference>
<name>A0AAV3SKT6_HALDO</name>
<evidence type="ECO:0000313" key="2">
    <source>
        <dbReference type="EMBL" id="GAA0476644.1"/>
    </source>
</evidence>
<protein>
    <submittedName>
        <fullName evidence="2">PIN domain-containing protein</fullName>
    </submittedName>
</protein>
<evidence type="ECO:0000313" key="5">
    <source>
        <dbReference type="Proteomes" id="UP001500962"/>
    </source>
</evidence>
<dbReference type="Pfam" id="PF01850">
    <property type="entry name" value="PIN"/>
    <property type="match status" value="1"/>
</dbReference>
<gene>
    <name evidence="2" type="ORF">GCM10008985_36190</name>
    <name evidence="3" type="ORF">MUK72_01365</name>
</gene>
<proteinExistence type="predicted"/>
<dbReference type="RefSeq" id="WP_244703048.1">
    <property type="nucleotide sequence ID" value="NZ_BAAADN010000089.1"/>
</dbReference>
<dbReference type="InterPro" id="IPR002716">
    <property type="entry name" value="PIN_dom"/>
</dbReference>
<evidence type="ECO:0000259" key="1">
    <source>
        <dbReference type="Pfam" id="PF01850"/>
    </source>
</evidence>
<dbReference type="InterPro" id="IPR029060">
    <property type="entry name" value="PIN-like_dom_sf"/>
</dbReference>
<dbReference type="Proteomes" id="UP000830542">
    <property type="component" value="Chromosome"/>
</dbReference>
<reference evidence="2" key="3">
    <citation type="submission" date="2023-12" db="EMBL/GenBank/DDBJ databases">
        <authorList>
            <person name="Sun Q."/>
            <person name="Inoue M."/>
        </authorList>
    </citation>
    <scope>NUCLEOTIDE SEQUENCE</scope>
    <source>
        <strain evidence="2">JCM 12289</strain>
    </source>
</reference>
<dbReference type="KEGG" id="hdo:MUK72_01365"/>
<dbReference type="GeneID" id="71760455"/>
<feature type="domain" description="PIN" evidence="1">
    <location>
        <begin position="5"/>
        <end position="132"/>
    </location>
</feature>
<dbReference type="Proteomes" id="UP001500962">
    <property type="component" value="Unassembled WGS sequence"/>
</dbReference>
<sequence>MSETYVFDAEPLIAYCYDEPGADRVESLLTAIYDGDATGLLSEVTATEITYKIAWLEADDRPTDADLDIGQTQLKDIVDGGCRLESTTDTGETAARVKAGGGISLGDAFAVALADATDATLVVGADDDFDELPISIRIERIRERSA</sequence>
<dbReference type="Gene3D" id="3.40.50.1010">
    <property type="entry name" value="5'-nuclease"/>
    <property type="match status" value="1"/>
</dbReference>
<reference evidence="3" key="2">
    <citation type="submission" date="2022-04" db="EMBL/GenBank/DDBJ databases">
        <title>Sequencing and genomic assembly of Halococcus dombrowskii.</title>
        <authorList>
            <person name="Lim S.W."/>
            <person name="MacLea K.S."/>
        </authorList>
    </citation>
    <scope>NUCLEOTIDE SEQUENCE</scope>
    <source>
        <strain evidence="3">H4</strain>
    </source>
</reference>
<accession>A0AAV3SKT6</accession>
<keyword evidence="4" id="KW-1185">Reference proteome</keyword>